<gene>
    <name evidence="4" type="ORF">A8L45_15580</name>
</gene>
<dbReference type="EMBL" id="LYBM01000031">
    <property type="protein sequence ID" value="ODA31720.1"/>
    <property type="molecule type" value="Genomic_DNA"/>
</dbReference>
<dbReference type="NCBIfam" id="NF041940">
    <property type="entry name" value="choice_anch_X"/>
    <property type="match status" value="1"/>
</dbReference>
<evidence type="ECO:0000256" key="2">
    <source>
        <dbReference type="SAM" id="MobiDB-lite"/>
    </source>
</evidence>
<dbReference type="Proteomes" id="UP000094936">
    <property type="component" value="Unassembled WGS sequence"/>
</dbReference>
<dbReference type="InterPro" id="IPR020010">
    <property type="entry name" value="CHP03503"/>
</dbReference>
<feature type="transmembrane region" description="Helical" evidence="3">
    <location>
        <begin position="360"/>
        <end position="381"/>
    </location>
</feature>
<feature type="region of interest" description="Disordered" evidence="2">
    <location>
        <begin position="391"/>
        <end position="418"/>
    </location>
</feature>
<accession>A0A1C3EES2</accession>
<reference evidence="4 5" key="1">
    <citation type="submission" date="2016-05" db="EMBL/GenBank/DDBJ databases">
        <title>Genomic Taxonomy of the Vibrionaceae.</title>
        <authorList>
            <person name="Gomez-Gil B."/>
            <person name="Enciso-Ibarra J."/>
        </authorList>
    </citation>
    <scope>NUCLEOTIDE SEQUENCE [LARGE SCALE GENOMIC DNA]</scope>
    <source>
        <strain evidence="4 5">CAIM 1920</strain>
    </source>
</reference>
<evidence type="ECO:0000256" key="1">
    <source>
        <dbReference type="SAM" id="Coils"/>
    </source>
</evidence>
<evidence type="ECO:0000256" key="3">
    <source>
        <dbReference type="SAM" id="Phobius"/>
    </source>
</evidence>
<keyword evidence="3" id="KW-1133">Transmembrane helix</keyword>
<organism evidence="4 5">
    <name type="scientific">Veronia pacifica</name>
    <dbReference type="NCBI Taxonomy" id="1080227"/>
    <lineage>
        <taxon>Bacteria</taxon>
        <taxon>Pseudomonadati</taxon>
        <taxon>Pseudomonadota</taxon>
        <taxon>Gammaproteobacteria</taxon>
        <taxon>Vibrionales</taxon>
        <taxon>Vibrionaceae</taxon>
        <taxon>Veronia</taxon>
    </lineage>
</organism>
<keyword evidence="3" id="KW-0812">Transmembrane</keyword>
<dbReference type="NCBIfam" id="TIGR03503">
    <property type="entry name" value="TIGR03503 family protein"/>
    <property type="match status" value="1"/>
</dbReference>
<sequence length="418" mass="47276">MPAEPVEMNILDNRFRIDPTMSQVTFVIRRESESKSVVLVRPDGKKYYKSRHPDYVYWQQTVDMDIVSISNPMPGPWQAIGKVSSDNKVQIMTDLKLHIDDFPSTLYEGETIKMTARILLDGKKYVRRDFINKVALKVSLVEVFDDTDSPEEEEIADEPRTFLLGRLKDDGNDFDEMPRDGIFTAEFHINVSPGKYKLRAETGNGIFFRAIEQDILVYPSPVMAVFKQSRRKINPHLLLIESDSASIQQGSLAVHAEFTDDKNKVSLFQGNAVQGLSYLEVNVTNFETPGIHKWQAWIYATDKVSARPLIFPVAEQTFEVEDFAVLEQARKEKEAQEEAQRLAEEAAKIEEKKAADKSTALITIIGGNTLLLILFLTGWFVMRKIKAKRLAAEEGDDGELPGEDEPATEPEAEDNKAA</sequence>
<evidence type="ECO:0000313" key="5">
    <source>
        <dbReference type="Proteomes" id="UP000094936"/>
    </source>
</evidence>
<feature type="coiled-coil region" evidence="1">
    <location>
        <begin position="325"/>
        <end position="359"/>
    </location>
</feature>
<dbReference type="STRING" id="1080227.A8L45_15580"/>
<proteinExistence type="predicted"/>
<protein>
    <submittedName>
        <fullName evidence="4">TIGR03503 family protein</fullName>
    </submittedName>
</protein>
<comment type="caution">
    <text evidence="4">The sequence shown here is derived from an EMBL/GenBank/DDBJ whole genome shotgun (WGS) entry which is preliminary data.</text>
</comment>
<keyword evidence="3" id="KW-0472">Membrane</keyword>
<keyword evidence="5" id="KW-1185">Reference proteome</keyword>
<evidence type="ECO:0000313" key="4">
    <source>
        <dbReference type="EMBL" id="ODA31720.1"/>
    </source>
</evidence>
<name>A0A1C3EES2_9GAMM</name>
<keyword evidence="1" id="KW-0175">Coiled coil</keyword>
<dbReference type="AlphaFoldDB" id="A0A1C3EES2"/>
<feature type="compositionally biased region" description="Acidic residues" evidence="2">
    <location>
        <begin position="393"/>
        <end position="412"/>
    </location>
</feature>